<gene>
    <name evidence="2" type="ORF">QJS10_CPB13g00615</name>
</gene>
<reference evidence="2" key="2">
    <citation type="submission" date="2023-06" db="EMBL/GenBank/DDBJ databases">
        <authorList>
            <person name="Ma L."/>
            <person name="Liu K.-W."/>
            <person name="Li Z."/>
            <person name="Hsiao Y.-Y."/>
            <person name="Qi Y."/>
            <person name="Fu T."/>
            <person name="Tang G."/>
            <person name="Zhang D."/>
            <person name="Sun W.-H."/>
            <person name="Liu D.-K."/>
            <person name="Li Y."/>
            <person name="Chen G.-Z."/>
            <person name="Liu X.-D."/>
            <person name="Liao X.-Y."/>
            <person name="Jiang Y.-T."/>
            <person name="Yu X."/>
            <person name="Hao Y."/>
            <person name="Huang J."/>
            <person name="Zhao X.-W."/>
            <person name="Ke S."/>
            <person name="Chen Y.-Y."/>
            <person name="Wu W.-L."/>
            <person name="Hsu J.-L."/>
            <person name="Lin Y.-F."/>
            <person name="Huang M.-D."/>
            <person name="Li C.-Y."/>
            <person name="Huang L."/>
            <person name="Wang Z.-W."/>
            <person name="Zhao X."/>
            <person name="Zhong W.-Y."/>
            <person name="Peng D.-H."/>
            <person name="Ahmad S."/>
            <person name="Lan S."/>
            <person name="Zhang J.-S."/>
            <person name="Tsai W.-C."/>
            <person name="Van De Peer Y."/>
            <person name="Liu Z.-J."/>
        </authorList>
    </citation>
    <scope>NUCLEOTIDE SEQUENCE</scope>
    <source>
        <strain evidence="2">CP</strain>
        <tissue evidence="2">Leaves</tissue>
    </source>
</reference>
<dbReference type="Proteomes" id="UP001180020">
    <property type="component" value="Unassembled WGS sequence"/>
</dbReference>
<proteinExistence type="predicted"/>
<name>A0AAV9DL71_ACOCL</name>
<accession>A0AAV9DL71</accession>
<evidence type="ECO:0000313" key="3">
    <source>
        <dbReference type="Proteomes" id="UP001180020"/>
    </source>
</evidence>
<feature type="region of interest" description="Disordered" evidence="1">
    <location>
        <begin position="46"/>
        <end position="74"/>
    </location>
</feature>
<sequence>MQISGLVDRAEARIDWNTPHKVAQARSIVEDDIENKCKHGEVVTEINQSSASSIQPEESTLESQAAATHVQSPSPSMPLYLDHGSFLKRPVGSGRAHQCLFLELEMYTRCYKKRILDLNNVNGKRYGTFLLFPE</sequence>
<dbReference type="EMBL" id="JAUJYO010000013">
    <property type="protein sequence ID" value="KAK1300877.1"/>
    <property type="molecule type" value="Genomic_DNA"/>
</dbReference>
<evidence type="ECO:0000313" key="2">
    <source>
        <dbReference type="EMBL" id="KAK1300877.1"/>
    </source>
</evidence>
<organism evidence="2 3">
    <name type="scientific">Acorus calamus</name>
    <name type="common">Sweet flag</name>
    <dbReference type="NCBI Taxonomy" id="4465"/>
    <lineage>
        <taxon>Eukaryota</taxon>
        <taxon>Viridiplantae</taxon>
        <taxon>Streptophyta</taxon>
        <taxon>Embryophyta</taxon>
        <taxon>Tracheophyta</taxon>
        <taxon>Spermatophyta</taxon>
        <taxon>Magnoliopsida</taxon>
        <taxon>Liliopsida</taxon>
        <taxon>Acoraceae</taxon>
        <taxon>Acorus</taxon>
    </lineage>
</organism>
<protein>
    <submittedName>
        <fullName evidence="2">Uncharacterized protein</fullName>
    </submittedName>
</protein>
<evidence type="ECO:0000256" key="1">
    <source>
        <dbReference type="SAM" id="MobiDB-lite"/>
    </source>
</evidence>
<comment type="caution">
    <text evidence="2">The sequence shown here is derived from an EMBL/GenBank/DDBJ whole genome shotgun (WGS) entry which is preliminary data.</text>
</comment>
<keyword evidence="3" id="KW-1185">Reference proteome</keyword>
<reference evidence="2" key="1">
    <citation type="journal article" date="2023" name="Nat. Commun.">
        <title>Diploid and tetraploid genomes of Acorus and the evolution of monocots.</title>
        <authorList>
            <person name="Ma L."/>
            <person name="Liu K.W."/>
            <person name="Li Z."/>
            <person name="Hsiao Y.Y."/>
            <person name="Qi Y."/>
            <person name="Fu T."/>
            <person name="Tang G.D."/>
            <person name="Zhang D."/>
            <person name="Sun W.H."/>
            <person name="Liu D.K."/>
            <person name="Li Y."/>
            <person name="Chen G.Z."/>
            <person name="Liu X.D."/>
            <person name="Liao X.Y."/>
            <person name="Jiang Y.T."/>
            <person name="Yu X."/>
            <person name="Hao Y."/>
            <person name="Huang J."/>
            <person name="Zhao X.W."/>
            <person name="Ke S."/>
            <person name="Chen Y.Y."/>
            <person name="Wu W.L."/>
            <person name="Hsu J.L."/>
            <person name="Lin Y.F."/>
            <person name="Huang M.D."/>
            <person name="Li C.Y."/>
            <person name="Huang L."/>
            <person name="Wang Z.W."/>
            <person name="Zhao X."/>
            <person name="Zhong W.Y."/>
            <person name="Peng D.H."/>
            <person name="Ahmad S."/>
            <person name="Lan S."/>
            <person name="Zhang J.S."/>
            <person name="Tsai W.C."/>
            <person name="Van de Peer Y."/>
            <person name="Liu Z.J."/>
        </authorList>
    </citation>
    <scope>NUCLEOTIDE SEQUENCE</scope>
    <source>
        <strain evidence="2">CP</strain>
    </source>
</reference>
<dbReference type="AlphaFoldDB" id="A0AAV9DL71"/>